<accession>A0A1G9LUL5</accession>
<comment type="subcellular location">
    <subcellularLocation>
        <location evidence="1">Cell inner membrane</location>
        <topology evidence="1">Single-pass membrane protein</topology>
    </subcellularLocation>
</comment>
<dbReference type="GO" id="GO:0015627">
    <property type="term" value="C:type II protein secretion system complex"/>
    <property type="evidence" value="ECO:0007669"/>
    <property type="project" value="InterPro"/>
</dbReference>
<dbReference type="STRING" id="144026.SAMN04488568_101210"/>
<keyword evidence="4" id="KW-1003">Cell membrane</keyword>
<dbReference type="RefSeq" id="WP_091765414.1">
    <property type="nucleotide sequence ID" value="NZ_FNHG01000001.1"/>
</dbReference>
<evidence type="ECO:0000256" key="9">
    <source>
        <dbReference type="ARBA" id="ARBA00023136"/>
    </source>
</evidence>
<dbReference type="Proteomes" id="UP000199759">
    <property type="component" value="Unassembled WGS sequence"/>
</dbReference>
<keyword evidence="7" id="KW-0653">Protein transport</keyword>
<feature type="transmembrane region" description="Helical" evidence="10">
    <location>
        <begin position="23"/>
        <end position="44"/>
    </location>
</feature>
<dbReference type="GO" id="GO:0005886">
    <property type="term" value="C:plasma membrane"/>
    <property type="evidence" value="ECO:0007669"/>
    <property type="project" value="UniProtKB-SubCell"/>
</dbReference>
<evidence type="ECO:0000256" key="10">
    <source>
        <dbReference type="SAM" id="Phobius"/>
    </source>
</evidence>
<dbReference type="GO" id="GO:0015628">
    <property type="term" value="P:protein secretion by the type II secretion system"/>
    <property type="evidence" value="ECO:0007669"/>
    <property type="project" value="InterPro"/>
</dbReference>
<evidence type="ECO:0000256" key="7">
    <source>
        <dbReference type="ARBA" id="ARBA00022927"/>
    </source>
</evidence>
<protein>
    <submittedName>
        <fullName evidence="11">General secretion pathway protein M</fullName>
    </submittedName>
</protein>
<evidence type="ECO:0000256" key="3">
    <source>
        <dbReference type="ARBA" id="ARBA00022448"/>
    </source>
</evidence>
<evidence type="ECO:0000256" key="1">
    <source>
        <dbReference type="ARBA" id="ARBA00004377"/>
    </source>
</evidence>
<dbReference type="Pfam" id="PF04612">
    <property type="entry name" value="T2SSM"/>
    <property type="match status" value="1"/>
</dbReference>
<gene>
    <name evidence="11" type="ORF">SAMN04488568_101210</name>
</gene>
<dbReference type="SUPFAM" id="SSF103054">
    <property type="entry name" value="General secretion pathway protein M, EpsM"/>
    <property type="match status" value="1"/>
</dbReference>
<name>A0A1G9LUL5_9PROT</name>
<keyword evidence="3" id="KW-0813">Transport</keyword>
<keyword evidence="8 10" id="KW-1133">Transmembrane helix</keyword>
<dbReference type="OrthoDB" id="7631999at2"/>
<keyword evidence="5" id="KW-0997">Cell inner membrane</keyword>
<dbReference type="InterPro" id="IPR023229">
    <property type="entry name" value="T2SS_M_periplasmic_sf"/>
</dbReference>
<evidence type="ECO:0000313" key="11">
    <source>
        <dbReference type="EMBL" id="SDL65441.1"/>
    </source>
</evidence>
<dbReference type="EMBL" id="FNHG01000001">
    <property type="protein sequence ID" value="SDL65441.1"/>
    <property type="molecule type" value="Genomic_DNA"/>
</dbReference>
<evidence type="ECO:0000256" key="4">
    <source>
        <dbReference type="ARBA" id="ARBA00022475"/>
    </source>
</evidence>
<dbReference type="AlphaFoldDB" id="A0A1G9LUL5"/>
<evidence type="ECO:0000313" key="12">
    <source>
        <dbReference type="Proteomes" id="UP000199759"/>
    </source>
</evidence>
<evidence type="ECO:0000256" key="2">
    <source>
        <dbReference type="ARBA" id="ARBA00010637"/>
    </source>
</evidence>
<proteinExistence type="inferred from homology"/>
<keyword evidence="9 10" id="KW-0472">Membrane</keyword>
<organism evidence="11 12">
    <name type="scientific">Maricaulis salignorans</name>
    <dbReference type="NCBI Taxonomy" id="144026"/>
    <lineage>
        <taxon>Bacteria</taxon>
        <taxon>Pseudomonadati</taxon>
        <taxon>Pseudomonadota</taxon>
        <taxon>Alphaproteobacteria</taxon>
        <taxon>Maricaulales</taxon>
        <taxon>Maricaulaceae</taxon>
        <taxon>Maricaulis</taxon>
    </lineage>
</organism>
<evidence type="ECO:0000256" key="6">
    <source>
        <dbReference type="ARBA" id="ARBA00022692"/>
    </source>
</evidence>
<dbReference type="Gene3D" id="3.30.1360.100">
    <property type="entry name" value="General secretion pathway protein M, EpsM"/>
    <property type="match status" value="1"/>
</dbReference>
<evidence type="ECO:0000256" key="5">
    <source>
        <dbReference type="ARBA" id="ARBA00022519"/>
    </source>
</evidence>
<sequence>MTALLSSIPALWAARTGREQVMTLALAGLLLAWLVQTLLVGPLLDVHERARREYAAAVEQHREIREGLADYAVLPAANPGSNEASRPLRTIVGAAATSRRIAIAGIVPGVDGRLSVHIDRADYGAAMGWLIEMERRYGIEVMSITMARLGRDQVELNLVLTRAGN</sequence>
<keyword evidence="6 10" id="KW-0812">Transmembrane</keyword>
<dbReference type="InterPro" id="IPR007690">
    <property type="entry name" value="T2SS_GspM"/>
</dbReference>
<keyword evidence="12" id="KW-1185">Reference proteome</keyword>
<comment type="similarity">
    <text evidence="2">Belongs to the GSP M family.</text>
</comment>
<evidence type="ECO:0000256" key="8">
    <source>
        <dbReference type="ARBA" id="ARBA00022989"/>
    </source>
</evidence>
<reference evidence="11 12" key="1">
    <citation type="submission" date="2016-10" db="EMBL/GenBank/DDBJ databases">
        <authorList>
            <person name="de Groot N.N."/>
        </authorList>
    </citation>
    <scope>NUCLEOTIDE SEQUENCE [LARGE SCALE GENOMIC DNA]</scope>
    <source>
        <strain evidence="11 12">DSM 16077</strain>
    </source>
</reference>